<dbReference type="EMBL" id="JAEAOA010001348">
    <property type="protein sequence ID" value="KAK3609481.1"/>
    <property type="molecule type" value="Genomic_DNA"/>
</dbReference>
<name>A0AAE0WCE5_9BIVA</name>
<accession>A0AAE0WCE5</accession>
<feature type="region of interest" description="Disordered" evidence="1">
    <location>
        <begin position="228"/>
        <end position="258"/>
    </location>
</feature>
<organism evidence="2 3">
    <name type="scientific">Potamilus streckersoni</name>
    <dbReference type="NCBI Taxonomy" id="2493646"/>
    <lineage>
        <taxon>Eukaryota</taxon>
        <taxon>Metazoa</taxon>
        <taxon>Spiralia</taxon>
        <taxon>Lophotrochozoa</taxon>
        <taxon>Mollusca</taxon>
        <taxon>Bivalvia</taxon>
        <taxon>Autobranchia</taxon>
        <taxon>Heteroconchia</taxon>
        <taxon>Palaeoheterodonta</taxon>
        <taxon>Unionida</taxon>
        <taxon>Unionoidea</taxon>
        <taxon>Unionidae</taxon>
        <taxon>Ambleminae</taxon>
        <taxon>Lampsilini</taxon>
        <taxon>Potamilus</taxon>
    </lineage>
</organism>
<dbReference type="Proteomes" id="UP001195483">
    <property type="component" value="Unassembled WGS sequence"/>
</dbReference>
<reference evidence="2" key="1">
    <citation type="journal article" date="2021" name="Genome Biol. Evol.">
        <title>A High-Quality Reference Genome for a Parasitic Bivalve with Doubly Uniparental Inheritance (Bivalvia: Unionida).</title>
        <authorList>
            <person name="Smith C.H."/>
        </authorList>
    </citation>
    <scope>NUCLEOTIDE SEQUENCE</scope>
    <source>
        <strain evidence="2">CHS0354</strain>
    </source>
</reference>
<feature type="region of interest" description="Disordered" evidence="1">
    <location>
        <begin position="468"/>
        <end position="527"/>
    </location>
</feature>
<evidence type="ECO:0000313" key="3">
    <source>
        <dbReference type="Proteomes" id="UP001195483"/>
    </source>
</evidence>
<sequence>MASYTKRFICLIHRTLHRTFHGQNYSGKMVSLKIYLIVYFLAATRSIHGYNYAVHLGDLRGGFERGVTRGAMRGGGLVSGLVGVGLGGNSLASEGFLTRLDGFGRVVNSRVINARPLGSTAGRVGGLEGSALGGIRRIIGPLNAGLRSRENGAIGGVGIVDGGAPGGASGRGGEFNSGALIDERGRLGASVGVQGLNGGAFSGNGRSEGGIKVVVLNGGIGGFDGGLTGGRFRGDRDSSNGAGSFGDRENNIDQNGGFGNLGSSGGIRDFNEGALGSWDINSNGVFGGISRSANMLNGPAISGLVNRDQANNVDFNGQFGRLGRSNGGVNGLLGNAIRKGRISGGFDDGATGGTFTGGLGNGGADTGLGGTGGFSGGVNDRAFNGGFRRFASGMADASRGADRRELVGESGSRQGVNDATLFNRLASVTGVRGLNDGVLGDGGAVGGLKGSGNVLKVVVVNGGFGGPDGRSAGGVASSEGDSNIGTGAQRRRLESSDQTVGFGNLGSNVGDGGRVSNRGGISAGGGLETRSSESILTNLLRIVSNVVNGLGGVADVRLGDLGSNGRFGGTSSTFNGGNGLDDPTNNGFANGGSSSAIGLGGEFGRAGGLFGGVDALLGRGLNKGRKY</sequence>
<evidence type="ECO:0000313" key="2">
    <source>
        <dbReference type="EMBL" id="KAK3609481.1"/>
    </source>
</evidence>
<evidence type="ECO:0000256" key="1">
    <source>
        <dbReference type="SAM" id="MobiDB-lite"/>
    </source>
</evidence>
<protein>
    <submittedName>
        <fullName evidence="2">Uncharacterized protein</fullName>
    </submittedName>
</protein>
<gene>
    <name evidence="2" type="ORF">CHS0354_022239</name>
</gene>
<comment type="caution">
    <text evidence="2">The sequence shown here is derived from an EMBL/GenBank/DDBJ whole genome shotgun (WGS) entry which is preliminary data.</text>
</comment>
<dbReference type="AlphaFoldDB" id="A0AAE0WCE5"/>
<proteinExistence type="predicted"/>
<keyword evidence="3" id="KW-1185">Reference proteome</keyword>
<reference evidence="2" key="2">
    <citation type="journal article" date="2021" name="Genome Biol. Evol.">
        <title>Developing a high-quality reference genome for a parasitic bivalve with doubly uniparental inheritance (Bivalvia: Unionida).</title>
        <authorList>
            <person name="Smith C.H."/>
        </authorList>
    </citation>
    <scope>NUCLEOTIDE SEQUENCE</scope>
    <source>
        <strain evidence="2">CHS0354</strain>
        <tissue evidence="2">Mantle</tissue>
    </source>
</reference>
<reference evidence="2" key="3">
    <citation type="submission" date="2023-05" db="EMBL/GenBank/DDBJ databases">
        <authorList>
            <person name="Smith C.H."/>
        </authorList>
    </citation>
    <scope>NUCLEOTIDE SEQUENCE</scope>
    <source>
        <strain evidence="2">CHS0354</strain>
        <tissue evidence="2">Mantle</tissue>
    </source>
</reference>
<feature type="compositionally biased region" description="Polar residues" evidence="1">
    <location>
        <begin position="496"/>
        <end position="507"/>
    </location>
</feature>